<sequence>MGDSDQRSWTDSMSGRERVRHVVELLDEPAPVQEIADRADVARTTADDELQRLQSDDWVRETTIDGTKAYDLN</sequence>
<organism evidence="1 2">
    <name type="scientific">Halopiger aswanensis</name>
    <dbReference type="NCBI Taxonomy" id="148449"/>
    <lineage>
        <taxon>Archaea</taxon>
        <taxon>Methanobacteriati</taxon>
        <taxon>Methanobacteriota</taxon>
        <taxon>Stenosarchaea group</taxon>
        <taxon>Halobacteria</taxon>
        <taxon>Halobacteriales</taxon>
        <taxon>Natrialbaceae</taxon>
        <taxon>Halopiger</taxon>
    </lineage>
</organism>
<evidence type="ECO:0000313" key="2">
    <source>
        <dbReference type="Proteomes" id="UP000283805"/>
    </source>
</evidence>
<accession>A0A419VU09</accession>
<dbReference type="EMBL" id="RAPO01000014">
    <property type="protein sequence ID" value="RKD85010.1"/>
    <property type="molecule type" value="Genomic_DNA"/>
</dbReference>
<keyword evidence="2" id="KW-1185">Reference proteome</keyword>
<reference evidence="1 2" key="1">
    <citation type="submission" date="2018-09" db="EMBL/GenBank/DDBJ databases">
        <title>Genomic Encyclopedia of Archaeal and Bacterial Type Strains, Phase II (KMG-II): from individual species to whole genera.</title>
        <authorList>
            <person name="Goeker M."/>
        </authorList>
    </citation>
    <scope>NUCLEOTIDE SEQUENCE [LARGE SCALE GENOMIC DNA]</scope>
    <source>
        <strain evidence="1 2">DSM 13151</strain>
    </source>
</reference>
<dbReference type="Pfam" id="PF24033">
    <property type="entry name" value="DUF7342"/>
    <property type="match status" value="1"/>
</dbReference>
<comment type="caution">
    <text evidence="1">The sequence shown here is derived from an EMBL/GenBank/DDBJ whole genome shotgun (WGS) entry which is preliminary data.</text>
</comment>
<proteinExistence type="predicted"/>
<gene>
    <name evidence="1" type="ORF">ATJ93_4779</name>
</gene>
<dbReference type="AlphaFoldDB" id="A0A419VU09"/>
<feature type="non-terminal residue" evidence="1">
    <location>
        <position position="73"/>
    </location>
</feature>
<dbReference type="InterPro" id="IPR055766">
    <property type="entry name" value="DUF7342"/>
</dbReference>
<dbReference type="Proteomes" id="UP000283805">
    <property type="component" value="Unassembled WGS sequence"/>
</dbReference>
<name>A0A419VU09_9EURY</name>
<dbReference type="InterPro" id="IPR036388">
    <property type="entry name" value="WH-like_DNA-bd_sf"/>
</dbReference>
<evidence type="ECO:0000313" key="1">
    <source>
        <dbReference type="EMBL" id="RKD85010.1"/>
    </source>
</evidence>
<protein>
    <submittedName>
        <fullName evidence="1">Uncharacterized protein</fullName>
    </submittedName>
</protein>
<dbReference type="Gene3D" id="1.10.10.10">
    <property type="entry name" value="Winged helix-like DNA-binding domain superfamily/Winged helix DNA-binding domain"/>
    <property type="match status" value="1"/>
</dbReference>